<dbReference type="EMBL" id="LT853693">
    <property type="protein sequence ID" value="SMQ48232.1"/>
    <property type="molecule type" value="Genomic_DNA"/>
</dbReference>
<protein>
    <recommendedName>
        <fullName evidence="1">Stress-response A/B barrel domain-containing protein</fullName>
    </recommendedName>
</protein>
<evidence type="ECO:0000313" key="3">
    <source>
        <dbReference type="Proteomes" id="UP000215127"/>
    </source>
</evidence>
<dbReference type="InterPro" id="IPR011008">
    <property type="entry name" value="Dimeric_a/b-barrel"/>
</dbReference>
<dbReference type="PROSITE" id="PS51502">
    <property type="entry name" value="S_R_A_B_BARREL"/>
    <property type="match status" value="1"/>
</dbReference>
<proteinExistence type="predicted"/>
<dbReference type="STRING" id="1276538.A0A1X7RLE1"/>
<feature type="domain" description="Stress-response A/B barrel" evidence="1">
    <location>
        <begin position="3"/>
        <end position="100"/>
    </location>
</feature>
<dbReference type="PANTHER" id="PTHR37832:SF1">
    <property type="entry name" value="STRESS-RESPONSE A_B BARREL DOMAIN-CONTAINING PROTEIN"/>
    <property type="match status" value="1"/>
</dbReference>
<accession>A0A1X7RLE1</accession>
<dbReference type="SUPFAM" id="SSF54909">
    <property type="entry name" value="Dimeric alpha+beta barrel"/>
    <property type="match status" value="1"/>
</dbReference>
<evidence type="ECO:0000259" key="1">
    <source>
        <dbReference type="PROSITE" id="PS51502"/>
    </source>
</evidence>
<organism evidence="2 3">
    <name type="scientific">Zymoseptoria tritici (strain ST99CH_3D7)</name>
    <dbReference type="NCBI Taxonomy" id="1276538"/>
    <lineage>
        <taxon>Eukaryota</taxon>
        <taxon>Fungi</taxon>
        <taxon>Dikarya</taxon>
        <taxon>Ascomycota</taxon>
        <taxon>Pezizomycotina</taxon>
        <taxon>Dothideomycetes</taxon>
        <taxon>Dothideomycetidae</taxon>
        <taxon>Mycosphaerellales</taxon>
        <taxon>Mycosphaerellaceae</taxon>
        <taxon>Zymoseptoria</taxon>
    </lineage>
</organism>
<gene>
    <name evidence="2" type="ORF">ZT3D7_G3381</name>
</gene>
<dbReference type="SMART" id="SM00886">
    <property type="entry name" value="Dabb"/>
    <property type="match status" value="1"/>
</dbReference>
<reference evidence="2 3" key="1">
    <citation type="submission" date="2016-06" db="EMBL/GenBank/DDBJ databases">
        <authorList>
            <person name="Kjaerup R.B."/>
            <person name="Dalgaard T.S."/>
            <person name="Juul-Madsen H.R."/>
        </authorList>
    </citation>
    <scope>NUCLEOTIDE SEQUENCE [LARGE SCALE GENOMIC DNA]</scope>
</reference>
<dbReference type="AlphaFoldDB" id="A0A1X7RLE1"/>
<dbReference type="PANTHER" id="PTHR37832">
    <property type="entry name" value="BLL2683 PROTEIN"/>
    <property type="match status" value="1"/>
</dbReference>
<sequence>MTVYHIVLFKLKSGYTVDSKEVADLKAAGQAMVGQIPGLSRIDFGPPLASTAHRSQGYDLGLVAVLEKAEDVKVYAEHPSHQKVNTLRLEVTEQTLAYDLVVEDNGSGGKL</sequence>
<dbReference type="InterPro" id="IPR013097">
    <property type="entry name" value="Dabb"/>
</dbReference>
<dbReference type="Pfam" id="PF07876">
    <property type="entry name" value="Dabb"/>
    <property type="match status" value="1"/>
</dbReference>
<name>A0A1X7RLE1_ZYMT9</name>
<dbReference type="Proteomes" id="UP000215127">
    <property type="component" value="Chromosome 2"/>
</dbReference>
<evidence type="ECO:0000313" key="2">
    <source>
        <dbReference type="EMBL" id="SMQ48232.1"/>
    </source>
</evidence>
<dbReference type="Gene3D" id="3.30.70.100">
    <property type="match status" value="1"/>
</dbReference>
<keyword evidence="3" id="KW-1185">Reference proteome</keyword>